<evidence type="ECO:0000256" key="1">
    <source>
        <dbReference type="SAM" id="MobiDB-lite"/>
    </source>
</evidence>
<accession>A0ABZ1TNF2</accession>
<feature type="region of interest" description="Disordered" evidence="1">
    <location>
        <begin position="118"/>
        <end position="178"/>
    </location>
</feature>
<feature type="compositionally biased region" description="Low complexity" evidence="1">
    <location>
        <begin position="149"/>
        <end position="164"/>
    </location>
</feature>
<name>A0ABZ1TNF2_STRVG</name>
<gene>
    <name evidence="2" type="ORF">OG517_36650</name>
</gene>
<protein>
    <submittedName>
        <fullName evidence="2">Uncharacterized protein</fullName>
    </submittedName>
</protein>
<keyword evidence="3" id="KW-1185">Reference proteome</keyword>
<sequence length="408" mass="43124">MEADRGVTSSAPAVPGSEIAAAADGGSAARSWLRLGRDGRLTAYASCADGLVRWTESAPGSDIWQGPELFPVEGWAGRFTLAQDSNGFVWFAGTRHREGAPGGRELIVATQYQTGRPLGDWRAVGNPFPERKREQGHAAERGQTRGQDQDQAQGQEQAGAESGAPLPPPGDPIVLPDGTGALHILSTRFGVGARGRTRRADGAWANWADYQGKWVRGAVVPLVTAQGRAEFLVTFRGGASYWGQDMPGSDFRWLGRMKADAVEGTYSAYETGPGTGTYFWRHPADGGVIAYRPQAPAGVSPALMPLGGAGGVGPVDVARTRIDGYDCTVLLQRGAEGYPEIAAYPTEGEQYGTWWAPVGDRCAGLPAISPDARGAVTIAMIDMDGGLLIARQDRTDPGLAFGPWCRVG</sequence>
<evidence type="ECO:0000313" key="2">
    <source>
        <dbReference type="EMBL" id="WUQ16512.1"/>
    </source>
</evidence>
<organism evidence="2 3">
    <name type="scientific">Streptomyces virginiae</name>
    <name type="common">Streptomyces cinnamonensis</name>
    <dbReference type="NCBI Taxonomy" id="1961"/>
    <lineage>
        <taxon>Bacteria</taxon>
        <taxon>Bacillati</taxon>
        <taxon>Actinomycetota</taxon>
        <taxon>Actinomycetes</taxon>
        <taxon>Kitasatosporales</taxon>
        <taxon>Streptomycetaceae</taxon>
        <taxon>Streptomyces</taxon>
    </lineage>
</organism>
<feature type="compositionally biased region" description="Basic and acidic residues" evidence="1">
    <location>
        <begin position="129"/>
        <end position="143"/>
    </location>
</feature>
<proteinExistence type="predicted"/>
<dbReference type="Proteomes" id="UP001432039">
    <property type="component" value="Chromosome"/>
</dbReference>
<evidence type="ECO:0000313" key="3">
    <source>
        <dbReference type="Proteomes" id="UP001432039"/>
    </source>
</evidence>
<dbReference type="RefSeq" id="WP_328964782.1">
    <property type="nucleotide sequence ID" value="NZ_CP108090.1"/>
</dbReference>
<reference evidence="2" key="1">
    <citation type="submission" date="2022-10" db="EMBL/GenBank/DDBJ databases">
        <title>The complete genomes of actinobacterial strains from the NBC collection.</title>
        <authorList>
            <person name="Joergensen T.S."/>
            <person name="Alvarez Arevalo M."/>
            <person name="Sterndorff E.B."/>
            <person name="Faurdal D."/>
            <person name="Vuksanovic O."/>
            <person name="Mourched A.-S."/>
            <person name="Charusanti P."/>
            <person name="Shaw S."/>
            <person name="Blin K."/>
            <person name="Weber T."/>
        </authorList>
    </citation>
    <scope>NUCLEOTIDE SEQUENCE</scope>
    <source>
        <strain evidence="2">NBC_00248</strain>
    </source>
</reference>
<dbReference type="EMBL" id="CP108090">
    <property type="protein sequence ID" value="WUQ16512.1"/>
    <property type="molecule type" value="Genomic_DNA"/>
</dbReference>